<accession>A0A6J6J185</accession>
<dbReference type="GO" id="GO:0005737">
    <property type="term" value="C:cytoplasm"/>
    <property type="evidence" value="ECO:0007669"/>
    <property type="project" value="UniProtKB-SubCell"/>
</dbReference>
<name>A0A6J6J185_9ZZZZ</name>
<evidence type="ECO:0000256" key="7">
    <source>
        <dbReference type="ARBA" id="ARBA00022694"/>
    </source>
</evidence>
<feature type="domain" description="YrdC-like" evidence="13">
    <location>
        <begin position="1"/>
        <end position="194"/>
    </location>
</feature>
<dbReference type="InterPro" id="IPR010923">
    <property type="entry name" value="T(6)A37_SUA5"/>
</dbReference>
<evidence type="ECO:0000256" key="6">
    <source>
        <dbReference type="ARBA" id="ARBA00022679"/>
    </source>
</evidence>
<dbReference type="PANTHER" id="PTHR17490">
    <property type="entry name" value="SUA5"/>
    <property type="match status" value="1"/>
</dbReference>
<evidence type="ECO:0000313" key="14">
    <source>
        <dbReference type="EMBL" id="CAB4630566.1"/>
    </source>
</evidence>
<evidence type="ECO:0000256" key="11">
    <source>
        <dbReference type="ARBA" id="ARBA00029774"/>
    </source>
</evidence>
<dbReference type="GO" id="GO:0061710">
    <property type="term" value="F:L-threonylcarbamoyladenylate synthase"/>
    <property type="evidence" value="ECO:0007669"/>
    <property type="project" value="UniProtKB-EC"/>
</dbReference>
<dbReference type="Gene3D" id="3.40.50.11030">
    <property type="entry name" value="Threonylcarbamoyl-AMP synthase, C-terminal domain"/>
    <property type="match status" value="1"/>
</dbReference>
<dbReference type="NCBIfam" id="TIGR00057">
    <property type="entry name" value="L-threonylcarbamoyladenylate synthase"/>
    <property type="match status" value="1"/>
</dbReference>
<protein>
    <recommendedName>
        <fullName evidence="4">Threonylcarbamoyl-AMP synthase</fullName>
        <ecNumber evidence="3">2.7.7.87</ecNumber>
    </recommendedName>
    <alternativeName>
        <fullName evidence="11">L-threonylcarbamoyladenylate synthase</fullName>
    </alternativeName>
</protein>
<evidence type="ECO:0000256" key="2">
    <source>
        <dbReference type="ARBA" id="ARBA00007663"/>
    </source>
</evidence>
<dbReference type="GO" id="GO:0008033">
    <property type="term" value="P:tRNA processing"/>
    <property type="evidence" value="ECO:0007669"/>
    <property type="project" value="UniProtKB-KW"/>
</dbReference>
<dbReference type="GO" id="GO:0000049">
    <property type="term" value="F:tRNA binding"/>
    <property type="evidence" value="ECO:0007669"/>
    <property type="project" value="TreeGrafter"/>
</dbReference>
<dbReference type="AlphaFoldDB" id="A0A6J6J185"/>
<dbReference type="InterPro" id="IPR017945">
    <property type="entry name" value="DHBP_synth_RibB-like_a/b_dom"/>
</dbReference>
<comment type="catalytic activity">
    <reaction evidence="12">
        <text>L-threonine + hydrogencarbonate + ATP = L-threonylcarbamoyladenylate + diphosphate + H2O</text>
        <dbReference type="Rhea" id="RHEA:36407"/>
        <dbReference type="ChEBI" id="CHEBI:15377"/>
        <dbReference type="ChEBI" id="CHEBI:17544"/>
        <dbReference type="ChEBI" id="CHEBI:30616"/>
        <dbReference type="ChEBI" id="CHEBI:33019"/>
        <dbReference type="ChEBI" id="CHEBI:57926"/>
        <dbReference type="ChEBI" id="CHEBI:73682"/>
        <dbReference type="EC" id="2.7.7.87"/>
    </reaction>
</comment>
<organism evidence="14">
    <name type="scientific">freshwater metagenome</name>
    <dbReference type="NCBI Taxonomy" id="449393"/>
    <lineage>
        <taxon>unclassified sequences</taxon>
        <taxon>metagenomes</taxon>
        <taxon>ecological metagenomes</taxon>
    </lineage>
</organism>
<dbReference type="InterPro" id="IPR038385">
    <property type="entry name" value="Sua5/YwlC_C"/>
</dbReference>
<dbReference type="EC" id="2.7.7.87" evidence="3"/>
<dbReference type="InterPro" id="IPR050156">
    <property type="entry name" value="TC-AMP_synthase_SUA5"/>
</dbReference>
<evidence type="ECO:0000259" key="13">
    <source>
        <dbReference type="PROSITE" id="PS51163"/>
    </source>
</evidence>
<evidence type="ECO:0000256" key="12">
    <source>
        <dbReference type="ARBA" id="ARBA00048366"/>
    </source>
</evidence>
<keyword evidence="9" id="KW-0547">Nucleotide-binding</keyword>
<keyword evidence="10" id="KW-0067">ATP-binding</keyword>
<dbReference type="PIRSF" id="PIRSF004930">
    <property type="entry name" value="Tln_factor_SUA5"/>
    <property type="match status" value="1"/>
</dbReference>
<keyword evidence="7" id="KW-0819">tRNA processing</keyword>
<dbReference type="PANTHER" id="PTHR17490:SF16">
    <property type="entry name" value="THREONYLCARBAMOYL-AMP SYNTHASE"/>
    <property type="match status" value="1"/>
</dbReference>
<evidence type="ECO:0000256" key="3">
    <source>
        <dbReference type="ARBA" id="ARBA00012584"/>
    </source>
</evidence>
<keyword evidence="5" id="KW-0963">Cytoplasm</keyword>
<dbReference type="Pfam" id="PF01300">
    <property type="entry name" value="Sua5_yciO_yrdC"/>
    <property type="match status" value="1"/>
</dbReference>
<evidence type="ECO:0000256" key="5">
    <source>
        <dbReference type="ARBA" id="ARBA00022490"/>
    </source>
</evidence>
<dbReference type="SUPFAM" id="SSF55821">
    <property type="entry name" value="YrdC/RibB"/>
    <property type="match status" value="1"/>
</dbReference>
<evidence type="ECO:0000256" key="9">
    <source>
        <dbReference type="ARBA" id="ARBA00022741"/>
    </source>
</evidence>
<comment type="similarity">
    <text evidence="2">Belongs to the SUA5 family.</text>
</comment>
<keyword evidence="8" id="KW-0548">Nucleotidyltransferase</keyword>
<reference evidence="14" key="1">
    <citation type="submission" date="2020-05" db="EMBL/GenBank/DDBJ databases">
        <authorList>
            <person name="Chiriac C."/>
            <person name="Salcher M."/>
            <person name="Ghai R."/>
            <person name="Kavagutti S V."/>
        </authorList>
    </citation>
    <scope>NUCLEOTIDE SEQUENCE</scope>
</reference>
<dbReference type="FunFam" id="3.90.870.10:FF:000009">
    <property type="entry name" value="Threonylcarbamoyl-AMP synthase, putative"/>
    <property type="match status" value="1"/>
</dbReference>
<dbReference type="GO" id="GO:0006450">
    <property type="term" value="P:regulation of translational fidelity"/>
    <property type="evidence" value="ECO:0007669"/>
    <property type="project" value="TreeGrafter"/>
</dbReference>
<dbReference type="GO" id="GO:0005524">
    <property type="term" value="F:ATP binding"/>
    <property type="evidence" value="ECO:0007669"/>
    <property type="project" value="UniProtKB-KW"/>
</dbReference>
<evidence type="ECO:0000256" key="8">
    <source>
        <dbReference type="ARBA" id="ARBA00022695"/>
    </source>
</evidence>
<evidence type="ECO:0000256" key="4">
    <source>
        <dbReference type="ARBA" id="ARBA00015492"/>
    </source>
</evidence>
<dbReference type="PROSITE" id="PS51163">
    <property type="entry name" value="YRDC"/>
    <property type="match status" value="1"/>
</dbReference>
<dbReference type="InterPro" id="IPR006070">
    <property type="entry name" value="Sua5-like_dom"/>
</dbReference>
<dbReference type="Gene3D" id="3.90.870.10">
    <property type="entry name" value="DHBP synthase"/>
    <property type="match status" value="1"/>
</dbReference>
<evidence type="ECO:0000256" key="1">
    <source>
        <dbReference type="ARBA" id="ARBA00004496"/>
    </source>
</evidence>
<dbReference type="Pfam" id="PF03481">
    <property type="entry name" value="Sua5_C"/>
    <property type="match status" value="1"/>
</dbReference>
<gene>
    <name evidence="14" type="ORF">UFOPK2106_00209</name>
</gene>
<sequence>MNDILAAAKALKAGKLVAFPTETVYGLGADAQNESAVDRIYETKGRPADHPLIVHIASKAQITDWASKAPSYATALADAYWPGPMTLILERSELAKDFVTGNQDSVGLRVPNHPVALELLNEFMKLGGKGVAAPSANRFGKVSPTTAKAVSDELGQFLEPGDLILDGGFSEVGIESTIIDCRGASPKILRPGSITVEMIQKVTKLVLDESESNLRVSGALENHYAPKARVVLDQPATVGDGFIAMSNVETPEGVIRLAAPANLDEYARVLYQSLRDADEQSLARVVVWQPTGNGIAIAIRDRLRRASNQS</sequence>
<evidence type="ECO:0000256" key="10">
    <source>
        <dbReference type="ARBA" id="ARBA00022840"/>
    </source>
</evidence>
<dbReference type="EMBL" id="CAEZVS010000015">
    <property type="protein sequence ID" value="CAB4630566.1"/>
    <property type="molecule type" value="Genomic_DNA"/>
</dbReference>
<proteinExistence type="inferred from homology"/>
<comment type="subcellular location">
    <subcellularLocation>
        <location evidence="1">Cytoplasm</location>
    </subcellularLocation>
</comment>
<dbReference type="GO" id="GO:0003725">
    <property type="term" value="F:double-stranded RNA binding"/>
    <property type="evidence" value="ECO:0007669"/>
    <property type="project" value="InterPro"/>
</dbReference>
<dbReference type="InterPro" id="IPR005145">
    <property type="entry name" value="Sua5_C"/>
</dbReference>
<keyword evidence="6" id="KW-0808">Transferase</keyword>